<accession>A0A9J6H5T9</accession>
<dbReference type="AlphaFoldDB" id="A0A9J6H5T9"/>
<dbReference type="InterPro" id="IPR036691">
    <property type="entry name" value="Endo/exonu/phosph_ase_sf"/>
</dbReference>
<dbReference type="SUPFAM" id="SSF56219">
    <property type="entry name" value="DNase I-like"/>
    <property type="match status" value="1"/>
</dbReference>
<organism evidence="1 2">
    <name type="scientific">Haemaphysalis longicornis</name>
    <name type="common">Bush tick</name>
    <dbReference type="NCBI Taxonomy" id="44386"/>
    <lineage>
        <taxon>Eukaryota</taxon>
        <taxon>Metazoa</taxon>
        <taxon>Ecdysozoa</taxon>
        <taxon>Arthropoda</taxon>
        <taxon>Chelicerata</taxon>
        <taxon>Arachnida</taxon>
        <taxon>Acari</taxon>
        <taxon>Parasitiformes</taxon>
        <taxon>Ixodida</taxon>
        <taxon>Ixodoidea</taxon>
        <taxon>Ixodidae</taxon>
        <taxon>Haemaphysalinae</taxon>
        <taxon>Haemaphysalis</taxon>
    </lineage>
</organism>
<dbReference type="OMA" id="TINKTRY"/>
<gene>
    <name evidence="1" type="ORF">HPB48_023239</name>
</gene>
<dbReference type="EMBL" id="JABSTR010000165">
    <property type="protein sequence ID" value="KAH9382683.1"/>
    <property type="molecule type" value="Genomic_DNA"/>
</dbReference>
<name>A0A9J6H5T9_HAELO</name>
<reference evidence="1 2" key="1">
    <citation type="journal article" date="2020" name="Cell">
        <title>Large-Scale Comparative Analyses of Tick Genomes Elucidate Their Genetic Diversity and Vector Capacities.</title>
        <authorList>
            <consortium name="Tick Genome and Microbiome Consortium (TIGMIC)"/>
            <person name="Jia N."/>
            <person name="Wang J."/>
            <person name="Shi W."/>
            <person name="Du L."/>
            <person name="Sun Y."/>
            <person name="Zhan W."/>
            <person name="Jiang J.F."/>
            <person name="Wang Q."/>
            <person name="Zhang B."/>
            <person name="Ji P."/>
            <person name="Bell-Sakyi L."/>
            <person name="Cui X.M."/>
            <person name="Yuan T.T."/>
            <person name="Jiang B.G."/>
            <person name="Yang W.F."/>
            <person name="Lam T.T."/>
            <person name="Chang Q.C."/>
            <person name="Ding S.J."/>
            <person name="Wang X.J."/>
            <person name="Zhu J.G."/>
            <person name="Ruan X.D."/>
            <person name="Zhao L."/>
            <person name="Wei J.T."/>
            <person name="Ye R.Z."/>
            <person name="Que T.C."/>
            <person name="Du C.H."/>
            <person name="Zhou Y.H."/>
            <person name="Cheng J.X."/>
            <person name="Dai P.F."/>
            <person name="Guo W.B."/>
            <person name="Han X.H."/>
            <person name="Huang E.J."/>
            <person name="Li L.F."/>
            <person name="Wei W."/>
            <person name="Gao Y.C."/>
            <person name="Liu J.Z."/>
            <person name="Shao H.Z."/>
            <person name="Wang X."/>
            <person name="Wang C.C."/>
            <person name="Yang T.C."/>
            <person name="Huo Q.B."/>
            <person name="Li W."/>
            <person name="Chen H.Y."/>
            <person name="Chen S.E."/>
            <person name="Zhou L.G."/>
            <person name="Ni X.B."/>
            <person name="Tian J.H."/>
            <person name="Sheng Y."/>
            <person name="Liu T."/>
            <person name="Pan Y.S."/>
            <person name="Xia L.Y."/>
            <person name="Li J."/>
            <person name="Zhao F."/>
            <person name="Cao W.C."/>
        </authorList>
    </citation>
    <scope>NUCLEOTIDE SEQUENCE [LARGE SCALE GENOMIC DNA]</scope>
    <source>
        <strain evidence="1">HaeL-2018</strain>
    </source>
</reference>
<dbReference type="VEuPathDB" id="VectorBase:HLOH_059623"/>
<protein>
    <submittedName>
        <fullName evidence="1">Uncharacterized protein</fullName>
    </submittedName>
</protein>
<proteinExistence type="predicted"/>
<dbReference type="Proteomes" id="UP000821853">
    <property type="component" value="Unassembled WGS sequence"/>
</dbReference>
<comment type="caution">
    <text evidence="1">The sequence shown here is derived from an EMBL/GenBank/DDBJ whole genome shotgun (WGS) entry which is preliminary data.</text>
</comment>
<keyword evidence="2" id="KW-1185">Reference proteome</keyword>
<evidence type="ECO:0000313" key="2">
    <source>
        <dbReference type="Proteomes" id="UP000821853"/>
    </source>
</evidence>
<dbReference type="OrthoDB" id="7699855at2759"/>
<sequence>MELPFSEVQCRRAWELFRTTGQPLALLLQETRGTTPEIAGYQGYFVPSIHHKQRGGQFKTEAQAAIFIRKDIPHTQVDTSSYCTEIQETVAVRCTINKTRYLLASHYARPTTNYRATPGIDYSWLPNLRQQYPHDKLLFVGDFQR</sequence>
<dbReference type="Gene3D" id="3.60.10.10">
    <property type="entry name" value="Endonuclease/exonuclease/phosphatase"/>
    <property type="match status" value="1"/>
</dbReference>
<evidence type="ECO:0000313" key="1">
    <source>
        <dbReference type="EMBL" id="KAH9382683.1"/>
    </source>
</evidence>